<protein>
    <submittedName>
        <fullName evidence="1">Uncharacterized protein</fullName>
    </submittedName>
</protein>
<reference evidence="1" key="1">
    <citation type="submission" date="2016-11" db="EMBL/GenBank/DDBJ databases">
        <title>Draft Genome Sequence of Marinobacter hydrocarbonoclasticus strain STW2, a polyaromatic aromatic hydrocarbon degrading and denitrifying bacterium from rhizosphere of Seagrass Enhalus acodoides.</title>
        <authorList>
            <person name="Ling J."/>
            <person name="Dong J."/>
        </authorList>
    </citation>
    <scope>NUCLEOTIDE SEQUENCE [LARGE SCALE GENOMIC DNA]</scope>
    <source>
        <strain evidence="1">STW2</strain>
    </source>
</reference>
<sequence length="61" mass="7097">MLDLSDNKIVYISDFPIQGFPEFEESVRELEDNGLILIRKATEERLGKGLREHLKSMFAEK</sequence>
<accession>A0A1M2UVZ6</accession>
<evidence type="ECO:0000313" key="1">
    <source>
        <dbReference type="EMBL" id="OJS99515.1"/>
    </source>
</evidence>
<name>A0A1M2UVZ6_MARNT</name>
<keyword evidence="2" id="KW-1185">Reference proteome</keyword>
<proteinExistence type="predicted"/>
<gene>
    <name evidence="1" type="ORF">BEE62_05110</name>
</gene>
<dbReference type="EMBL" id="MPKY01000001">
    <property type="protein sequence ID" value="OJS99515.1"/>
    <property type="molecule type" value="Genomic_DNA"/>
</dbReference>
<organism evidence="1 2">
    <name type="scientific">Marinobacter nauticus</name>
    <name type="common">Marinobacter hydrocarbonoclasticus</name>
    <name type="synonym">Marinobacter aquaeolei</name>
    <dbReference type="NCBI Taxonomy" id="2743"/>
    <lineage>
        <taxon>Bacteria</taxon>
        <taxon>Pseudomonadati</taxon>
        <taxon>Pseudomonadota</taxon>
        <taxon>Gammaproteobacteria</taxon>
        <taxon>Pseudomonadales</taxon>
        <taxon>Marinobacteraceae</taxon>
        <taxon>Marinobacter</taxon>
    </lineage>
</organism>
<dbReference type="AlphaFoldDB" id="A0A1M2UVZ6"/>
<comment type="caution">
    <text evidence="1">The sequence shown here is derived from an EMBL/GenBank/DDBJ whole genome shotgun (WGS) entry which is preliminary data.</text>
</comment>
<evidence type="ECO:0000313" key="2">
    <source>
        <dbReference type="Proteomes" id="UP000183986"/>
    </source>
</evidence>
<dbReference type="Proteomes" id="UP000183986">
    <property type="component" value="Unassembled WGS sequence"/>
</dbReference>